<dbReference type="PANTHER" id="PTHR46401:SF2">
    <property type="entry name" value="GLYCOSYLTRANSFERASE WBBK-RELATED"/>
    <property type="match status" value="1"/>
</dbReference>
<sequence length="351" mass="38780">MSSSSMMLPDAIIDCSHLGRKTTGIERITEELFSDEALGNSQVVRLKSRSISGMLLQQWFGILYAALKYPDSLIITPGFPPSVLATLMLNDRLIPYIHDVFLLTRQHELNRKARLYMRPSFAFAVKRLKRFFVNSEKTKQDLQQFCQPDAQIIMLRPQVRNVFELQHDEQRYATVEPSRLKLVMLGTVEPRKNYAAAVAILNELRARSGSEVELHVVGRLGWGPDANLLQNTPGVVCYGYLSADEIRALISSATFYLSTSHDEGLGLPLLELQYSGIAVVAAKIPVFAEVLGNSGLLIDTGDAVGAADQILAFCQDSAAMQQQAELARLNIQRWNALAMADKANAAALISG</sequence>
<evidence type="ECO:0008006" key="4">
    <source>
        <dbReference type="Google" id="ProtNLM"/>
    </source>
</evidence>
<dbReference type="PANTHER" id="PTHR46401">
    <property type="entry name" value="GLYCOSYLTRANSFERASE WBBK-RELATED"/>
    <property type="match status" value="1"/>
</dbReference>
<dbReference type="EMBL" id="BAAAEO010000001">
    <property type="protein sequence ID" value="GAA0542580.1"/>
    <property type="molecule type" value="Genomic_DNA"/>
</dbReference>
<dbReference type="SUPFAM" id="SSF53756">
    <property type="entry name" value="UDP-Glycosyltransferase/glycogen phosphorylase"/>
    <property type="match status" value="1"/>
</dbReference>
<dbReference type="Gene3D" id="3.40.50.2000">
    <property type="entry name" value="Glycogen Phosphorylase B"/>
    <property type="match status" value="1"/>
</dbReference>
<protein>
    <recommendedName>
        <fullName evidence="4">Glycosyltransferase</fullName>
    </recommendedName>
</protein>
<dbReference type="Proteomes" id="UP001501169">
    <property type="component" value="Unassembled WGS sequence"/>
</dbReference>
<organism evidence="2 3">
    <name type="scientific">Rheinheimera aquimaris</name>
    <dbReference type="NCBI Taxonomy" id="412437"/>
    <lineage>
        <taxon>Bacteria</taxon>
        <taxon>Pseudomonadati</taxon>
        <taxon>Pseudomonadota</taxon>
        <taxon>Gammaproteobacteria</taxon>
        <taxon>Chromatiales</taxon>
        <taxon>Chromatiaceae</taxon>
        <taxon>Rheinheimera</taxon>
    </lineage>
</organism>
<gene>
    <name evidence="2" type="ORF">GCM10009098_07840</name>
</gene>
<dbReference type="Pfam" id="PF13692">
    <property type="entry name" value="Glyco_trans_1_4"/>
    <property type="match status" value="1"/>
</dbReference>
<reference evidence="2 3" key="1">
    <citation type="journal article" date="2019" name="Int. J. Syst. Evol. Microbiol.">
        <title>The Global Catalogue of Microorganisms (GCM) 10K type strain sequencing project: providing services to taxonomists for standard genome sequencing and annotation.</title>
        <authorList>
            <consortium name="The Broad Institute Genomics Platform"/>
            <consortium name="The Broad Institute Genome Sequencing Center for Infectious Disease"/>
            <person name="Wu L."/>
            <person name="Ma J."/>
        </authorList>
    </citation>
    <scope>NUCLEOTIDE SEQUENCE [LARGE SCALE GENOMIC DNA]</scope>
    <source>
        <strain evidence="2 3">JCM 14331</strain>
    </source>
</reference>
<accession>A0ABN1DFW0</accession>
<evidence type="ECO:0000256" key="1">
    <source>
        <dbReference type="ARBA" id="ARBA00022679"/>
    </source>
</evidence>
<proteinExistence type="predicted"/>
<evidence type="ECO:0000313" key="3">
    <source>
        <dbReference type="Proteomes" id="UP001501169"/>
    </source>
</evidence>
<name>A0ABN1DFW0_9GAMM</name>
<dbReference type="RefSeq" id="WP_226765409.1">
    <property type="nucleotide sequence ID" value="NZ_BAAAEO010000001.1"/>
</dbReference>
<keyword evidence="3" id="KW-1185">Reference proteome</keyword>
<evidence type="ECO:0000313" key="2">
    <source>
        <dbReference type="EMBL" id="GAA0542580.1"/>
    </source>
</evidence>
<keyword evidence="1" id="KW-0808">Transferase</keyword>
<comment type="caution">
    <text evidence="2">The sequence shown here is derived from an EMBL/GenBank/DDBJ whole genome shotgun (WGS) entry which is preliminary data.</text>
</comment>